<dbReference type="RefSeq" id="WP_201651955.1">
    <property type="nucleotide sequence ID" value="NZ_JAEQNC010000001.1"/>
</dbReference>
<dbReference type="InterPro" id="IPR035965">
    <property type="entry name" value="PAS-like_dom_sf"/>
</dbReference>
<dbReference type="CDD" id="cd01948">
    <property type="entry name" value="EAL"/>
    <property type="match status" value="1"/>
</dbReference>
<dbReference type="InterPro" id="IPR035919">
    <property type="entry name" value="EAL_sf"/>
</dbReference>
<dbReference type="InterPro" id="IPR001633">
    <property type="entry name" value="EAL_dom"/>
</dbReference>
<dbReference type="InterPro" id="IPR052155">
    <property type="entry name" value="Biofilm_reg_signaling"/>
</dbReference>
<dbReference type="InterPro" id="IPR043128">
    <property type="entry name" value="Rev_trsase/Diguanyl_cyclase"/>
</dbReference>
<dbReference type="NCBIfam" id="TIGR00229">
    <property type="entry name" value="sensory_box"/>
    <property type="match status" value="3"/>
</dbReference>
<dbReference type="Gene3D" id="3.20.20.450">
    <property type="entry name" value="EAL domain"/>
    <property type="match status" value="1"/>
</dbReference>
<organism evidence="5 6">
    <name type="scientific">Rhizobium setariae</name>
    <dbReference type="NCBI Taxonomy" id="2801340"/>
    <lineage>
        <taxon>Bacteria</taxon>
        <taxon>Pseudomonadati</taxon>
        <taxon>Pseudomonadota</taxon>
        <taxon>Alphaproteobacteria</taxon>
        <taxon>Hyphomicrobiales</taxon>
        <taxon>Rhizobiaceae</taxon>
        <taxon>Rhizobium/Agrobacterium group</taxon>
        <taxon>Rhizobium</taxon>
    </lineage>
</organism>
<dbReference type="Gene3D" id="3.30.450.20">
    <property type="entry name" value="PAS domain"/>
    <property type="match status" value="3"/>
</dbReference>
<feature type="domain" description="PAC" evidence="2">
    <location>
        <begin position="223"/>
        <end position="276"/>
    </location>
</feature>
<evidence type="ECO:0000259" key="4">
    <source>
        <dbReference type="PROSITE" id="PS50887"/>
    </source>
</evidence>
<dbReference type="InterPro" id="IPR029787">
    <property type="entry name" value="Nucleotide_cyclase"/>
</dbReference>
<dbReference type="Gene3D" id="3.30.70.270">
    <property type="match status" value="1"/>
</dbReference>
<dbReference type="InterPro" id="IPR000700">
    <property type="entry name" value="PAS-assoc_C"/>
</dbReference>
<dbReference type="PROSITE" id="PS50883">
    <property type="entry name" value="EAL"/>
    <property type="match status" value="1"/>
</dbReference>
<accession>A0A936YM03</accession>
<dbReference type="PANTHER" id="PTHR44757:SF2">
    <property type="entry name" value="BIOFILM ARCHITECTURE MAINTENANCE PROTEIN MBAA"/>
    <property type="match status" value="1"/>
</dbReference>
<dbReference type="EMBL" id="JAEQNC010000001">
    <property type="protein sequence ID" value="MBL0370631.1"/>
    <property type="molecule type" value="Genomic_DNA"/>
</dbReference>
<feature type="domain" description="PAC" evidence="2">
    <location>
        <begin position="352"/>
        <end position="403"/>
    </location>
</feature>
<evidence type="ECO:0000259" key="2">
    <source>
        <dbReference type="PROSITE" id="PS50113"/>
    </source>
</evidence>
<keyword evidence="6" id="KW-1185">Reference proteome</keyword>
<keyword evidence="1" id="KW-0175">Coiled coil</keyword>
<dbReference type="Proteomes" id="UP000633219">
    <property type="component" value="Unassembled WGS sequence"/>
</dbReference>
<dbReference type="InterPro" id="IPR000014">
    <property type="entry name" value="PAS"/>
</dbReference>
<dbReference type="Pfam" id="PF13426">
    <property type="entry name" value="PAS_9"/>
    <property type="match status" value="1"/>
</dbReference>
<dbReference type="CDD" id="cd00130">
    <property type="entry name" value="PAS"/>
    <property type="match status" value="3"/>
</dbReference>
<dbReference type="PROSITE" id="PS50113">
    <property type="entry name" value="PAC"/>
    <property type="match status" value="2"/>
</dbReference>
<protein>
    <submittedName>
        <fullName evidence="5">EAL domain-containing protein</fullName>
    </submittedName>
</protein>
<feature type="domain" description="EAL" evidence="3">
    <location>
        <begin position="595"/>
        <end position="846"/>
    </location>
</feature>
<dbReference type="Gene3D" id="2.10.70.100">
    <property type="match status" value="1"/>
</dbReference>
<evidence type="ECO:0000313" key="6">
    <source>
        <dbReference type="Proteomes" id="UP000633219"/>
    </source>
</evidence>
<dbReference type="InterPro" id="IPR013655">
    <property type="entry name" value="PAS_fold_3"/>
</dbReference>
<dbReference type="Pfam" id="PF00563">
    <property type="entry name" value="EAL"/>
    <property type="match status" value="1"/>
</dbReference>
<dbReference type="SMART" id="SM00267">
    <property type="entry name" value="GGDEF"/>
    <property type="match status" value="1"/>
</dbReference>
<dbReference type="SUPFAM" id="SSF55073">
    <property type="entry name" value="Nucleotide cyclase"/>
    <property type="match status" value="1"/>
</dbReference>
<dbReference type="SUPFAM" id="SSF55785">
    <property type="entry name" value="PYP-like sensor domain (PAS domain)"/>
    <property type="match status" value="3"/>
</dbReference>
<comment type="caution">
    <text evidence="5">The sequence shown here is derived from an EMBL/GenBank/DDBJ whole genome shotgun (WGS) entry which is preliminary data.</text>
</comment>
<evidence type="ECO:0000259" key="3">
    <source>
        <dbReference type="PROSITE" id="PS50883"/>
    </source>
</evidence>
<feature type="domain" description="GGDEF" evidence="4">
    <location>
        <begin position="453"/>
        <end position="586"/>
    </location>
</feature>
<dbReference type="CDD" id="cd01949">
    <property type="entry name" value="GGDEF"/>
    <property type="match status" value="1"/>
</dbReference>
<sequence length="851" mass="96553">MASSGKKIQPDSIRVPGNEATLAGLLDDSPLGMVLLSSDYRILYSNRICRDLFSSRIQGSSPVLLTDLVCPEDRERMHFALTLHALAEFRPRHNEIRFIRDDGTERWMSVHMSSVHCVGPDFVAKIVVQLTDIDQRKRDAMEHRAWEERWNSALVSSDLGVWDHDFKTGTMYYSDTWKRLRGMAANEEVDSVTEDWLQKVHPDDRAHVQECIRRQNAGEVAFSIFEYRELHKKGHWIWIECRGSCVEWDENGKPTRIVGTDIDISARKSTEEELARVSHRLELALTVTRIGVFEADISEGSLLLDDRLLSIMDLEGAPRCQGPDDWKYIIHPEDREMTRQRIDSSVSENADFSNQFRIVRKDGSIRHIRARVAPFEDSSGHTKYIGANWDVTEDIEVRQELERAKLLAEARNRELEDAKAKIEHNALHDFLTDLPNRRYLDDRLGHRDPATIHGLAVLHIDLDRFKQINDTLGHQAGDSMLMHAAKVLRENTGPDEFVARIGGDEFVVLSPFDGAKDKLTRLADKIIRRMCEPVHFNGMTCRIGASIGIACDPHPAADAKQLLLNADIALYRAKSRGRNRHEFFTLDIQHQVINNKLVSDEILVALEKDEFVPFYQLQFSAQTLDIAGAETLARWAHPTKGILGPDSFLTIAEDLDVVAAIDSVILQKALVDLEALRRHGIDIPNLSVNVSTRRLYDPKLAEKLDSLDIQPGRVSFELLESIFLDDCDEMVRDNLDAIRRKGIGIEIDDFGSGHASIVSLLKIGPGTLKIDRELIFPIDKTAEQRRLVRSIIDIGKSLGIRVVAEGVETREHIRILQDLGCDVLQGYALARPMQFSSLESFIHQQKWRAES</sequence>
<dbReference type="AlphaFoldDB" id="A0A936YM03"/>
<dbReference type="NCBIfam" id="TIGR00254">
    <property type="entry name" value="GGDEF"/>
    <property type="match status" value="1"/>
</dbReference>
<dbReference type="InterPro" id="IPR000160">
    <property type="entry name" value="GGDEF_dom"/>
</dbReference>
<dbReference type="SUPFAM" id="SSF141868">
    <property type="entry name" value="EAL domain-like"/>
    <property type="match status" value="1"/>
</dbReference>
<dbReference type="PROSITE" id="PS50887">
    <property type="entry name" value="GGDEF"/>
    <property type="match status" value="1"/>
</dbReference>
<gene>
    <name evidence="5" type="ORF">JJB09_01195</name>
</gene>
<dbReference type="InterPro" id="IPR001610">
    <property type="entry name" value="PAC"/>
</dbReference>
<proteinExistence type="predicted"/>
<evidence type="ECO:0000256" key="1">
    <source>
        <dbReference type="SAM" id="Coils"/>
    </source>
</evidence>
<reference evidence="5" key="1">
    <citation type="submission" date="2021-01" db="EMBL/GenBank/DDBJ databases">
        <title>Rhizobium sp. strain KVB221 16S ribosomal RNA gene Genome sequencing and assembly.</title>
        <authorList>
            <person name="Kang M."/>
        </authorList>
    </citation>
    <scope>NUCLEOTIDE SEQUENCE</scope>
    <source>
        <strain evidence="5">KVB221</strain>
    </source>
</reference>
<dbReference type="PANTHER" id="PTHR44757">
    <property type="entry name" value="DIGUANYLATE CYCLASE DGCP"/>
    <property type="match status" value="1"/>
</dbReference>
<dbReference type="SMART" id="SM00052">
    <property type="entry name" value="EAL"/>
    <property type="match status" value="1"/>
</dbReference>
<dbReference type="Pfam" id="PF00990">
    <property type="entry name" value="GGDEF"/>
    <property type="match status" value="1"/>
</dbReference>
<dbReference type="Pfam" id="PF08447">
    <property type="entry name" value="PAS_3"/>
    <property type="match status" value="2"/>
</dbReference>
<name>A0A936YM03_9HYPH</name>
<dbReference type="SMART" id="SM00086">
    <property type="entry name" value="PAC"/>
    <property type="match status" value="3"/>
</dbReference>
<feature type="coiled-coil region" evidence="1">
    <location>
        <begin position="398"/>
        <end position="425"/>
    </location>
</feature>
<dbReference type="SMART" id="SM00091">
    <property type="entry name" value="PAS"/>
    <property type="match status" value="3"/>
</dbReference>
<evidence type="ECO:0000313" key="5">
    <source>
        <dbReference type="EMBL" id="MBL0370631.1"/>
    </source>
</evidence>